<dbReference type="STRING" id="273068.TTE2421"/>
<sequence>MGSFCCIGRTYISHKKIFLFLYFKRRNFSFYVEYNLIENKAKRNLKTKRDADGYNTKIRKRLNSLMSSFRR</sequence>
<dbReference type="Proteomes" id="UP000000555">
    <property type="component" value="Chromosome"/>
</dbReference>
<organism evidence="1 2">
    <name type="scientific">Caldanaerobacter subterraneus subsp. tengcongensis (strain DSM 15242 / JCM 11007 / NBRC 100824 / MB4)</name>
    <name type="common">Thermoanaerobacter tengcongensis</name>
    <dbReference type="NCBI Taxonomy" id="273068"/>
    <lineage>
        <taxon>Bacteria</taxon>
        <taxon>Bacillati</taxon>
        <taxon>Bacillota</taxon>
        <taxon>Clostridia</taxon>
        <taxon>Thermoanaerobacterales</taxon>
        <taxon>Thermoanaerobacteraceae</taxon>
        <taxon>Caldanaerobacter</taxon>
    </lineage>
</organism>
<accession>Q8R7I6</accession>
<dbReference type="KEGG" id="tte:TTE2421"/>
<evidence type="ECO:0000313" key="1">
    <source>
        <dbReference type="EMBL" id="AAM25557.1"/>
    </source>
</evidence>
<proteinExistence type="predicted"/>
<dbReference type="EMBL" id="AE008691">
    <property type="protein sequence ID" value="AAM25557.1"/>
    <property type="molecule type" value="Genomic_DNA"/>
</dbReference>
<protein>
    <submittedName>
        <fullName evidence="1">Uncharacterized protein</fullName>
    </submittedName>
</protein>
<dbReference type="AlphaFoldDB" id="Q8R7I6"/>
<evidence type="ECO:0000313" key="2">
    <source>
        <dbReference type="Proteomes" id="UP000000555"/>
    </source>
</evidence>
<gene>
    <name evidence="1" type="ordered locus">TTE2421</name>
</gene>
<name>Q8R7I6_CALS4</name>
<keyword evidence="2" id="KW-1185">Reference proteome</keyword>
<reference evidence="1 2" key="1">
    <citation type="journal article" date="2002" name="Genome Res.">
        <title>A complete sequence of the T. tengcongensis genome.</title>
        <authorList>
            <person name="Bao Q."/>
            <person name="Tian Y."/>
            <person name="Li W."/>
            <person name="Xu Z."/>
            <person name="Xuan Z."/>
            <person name="Hu S."/>
            <person name="Dong W."/>
            <person name="Yang J."/>
            <person name="Chen Y."/>
            <person name="Xue Y."/>
            <person name="Xu Y."/>
            <person name="Lai X."/>
            <person name="Huang L."/>
            <person name="Dong X."/>
            <person name="Ma Y."/>
            <person name="Ling L."/>
            <person name="Tan H."/>
            <person name="Chen R."/>
            <person name="Wang J."/>
            <person name="Yu J."/>
            <person name="Yang H."/>
        </authorList>
    </citation>
    <scope>NUCLEOTIDE SEQUENCE [LARGE SCALE GENOMIC DNA]</scope>
    <source>
        <strain evidence="2">DSM 15242 / JCM 11007 / NBRC 100824 / MB4</strain>
    </source>
</reference>
<dbReference type="HOGENOM" id="CLU_2732410_0_0_9"/>